<keyword evidence="3" id="KW-0804">Transcription</keyword>
<dbReference type="Proteomes" id="UP001551658">
    <property type="component" value="Unassembled WGS sequence"/>
</dbReference>
<dbReference type="SUPFAM" id="SSF46785">
    <property type="entry name" value="Winged helix' DNA-binding domain"/>
    <property type="match status" value="1"/>
</dbReference>
<comment type="caution">
    <text evidence="5">The sequence shown here is derived from an EMBL/GenBank/DDBJ whole genome shotgun (WGS) entry which is preliminary data.</text>
</comment>
<evidence type="ECO:0000313" key="5">
    <source>
        <dbReference type="EMBL" id="MEV0362242.1"/>
    </source>
</evidence>
<dbReference type="InterPro" id="IPR000835">
    <property type="entry name" value="HTH_MarR-typ"/>
</dbReference>
<evidence type="ECO:0000256" key="2">
    <source>
        <dbReference type="ARBA" id="ARBA00023125"/>
    </source>
</evidence>
<gene>
    <name evidence="5" type="ORF">AB0H72_06020</name>
</gene>
<dbReference type="PANTHER" id="PTHR42756:SF1">
    <property type="entry name" value="TRANSCRIPTIONAL REPRESSOR OF EMRAB OPERON"/>
    <property type="match status" value="1"/>
</dbReference>
<evidence type="ECO:0000259" key="4">
    <source>
        <dbReference type="PROSITE" id="PS50995"/>
    </source>
</evidence>
<dbReference type="PRINTS" id="PR00598">
    <property type="entry name" value="HTHMARR"/>
</dbReference>
<protein>
    <submittedName>
        <fullName evidence="5">MarR family transcriptional regulator</fullName>
    </submittedName>
</protein>
<keyword evidence="1" id="KW-0805">Transcription regulation</keyword>
<sequence length="175" mass="19198">MSETPPEPDSTDAVIAAWARERPDLELTAIGIVGRLGRAALLLRPAQERVFTEFGLQPGEFDVLATLRRAGEPYTLIPSQLSAALLLTRAGMTNRIDRLVAAGLVERTLDPNDRRSFHIRLTEKGYTTVDQAMTAHTANVTRLLSALPETGQAALEDLLRTLLRALEAPDDRDTE</sequence>
<feature type="domain" description="HTH marR-type" evidence="4">
    <location>
        <begin position="29"/>
        <end position="164"/>
    </location>
</feature>
<dbReference type="PANTHER" id="PTHR42756">
    <property type="entry name" value="TRANSCRIPTIONAL REGULATOR, MARR"/>
    <property type="match status" value="1"/>
</dbReference>
<reference evidence="5 6" key="1">
    <citation type="submission" date="2024-06" db="EMBL/GenBank/DDBJ databases">
        <title>The Natural Products Discovery Center: Release of the First 8490 Sequenced Strains for Exploring Actinobacteria Biosynthetic Diversity.</title>
        <authorList>
            <person name="Kalkreuter E."/>
            <person name="Kautsar S.A."/>
            <person name="Yang D."/>
            <person name="Bader C.D."/>
            <person name="Teijaro C.N."/>
            <person name="Fluegel L."/>
            <person name="Davis C.M."/>
            <person name="Simpson J.R."/>
            <person name="Lauterbach L."/>
            <person name="Steele A.D."/>
            <person name="Gui C."/>
            <person name="Meng S."/>
            <person name="Li G."/>
            <person name="Viehrig K."/>
            <person name="Ye F."/>
            <person name="Su P."/>
            <person name="Kiefer A.F."/>
            <person name="Nichols A."/>
            <person name="Cepeda A.J."/>
            <person name="Yan W."/>
            <person name="Fan B."/>
            <person name="Jiang Y."/>
            <person name="Adhikari A."/>
            <person name="Zheng C.-J."/>
            <person name="Schuster L."/>
            <person name="Cowan T.M."/>
            <person name="Smanski M.J."/>
            <person name="Chevrette M.G."/>
            <person name="De Carvalho L.P.S."/>
            <person name="Shen B."/>
        </authorList>
    </citation>
    <scope>NUCLEOTIDE SEQUENCE [LARGE SCALE GENOMIC DNA]</scope>
    <source>
        <strain evidence="5 6">NPDC050671</strain>
    </source>
</reference>
<evidence type="ECO:0000256" key="3">
    <source>
        <dbReference type="ARBA" id="ARBA00023163"/>
    </source>
</evidence>
<dbReference type="SMART" id="SM00347">
    <property type="entry name" value="HTH_MARR"/>
    <property type="match status" value="1"/>
</dbReference>
<accession>A0ABV3F3L1</accession>
<dbReference type="InterPro" id="IPR036388">
    <property type="entry name" value="WH-like_DNA-bd_sf"/>
</dbReference>
<evidence type="ECO:0000313" key="6">
    <source>
        <dbReference type="Proteomes" id="UP001551658"/>
    </source>
</evidence>
<dbReference type="EMBL" id="JBFAIH010000002">
    <property type="protein sequence ID" value="MEV0362242.1"/>
    <property type="molecule type" value="Genomic_DNA"/>
</dbReference>
<dbReference type="PROSITE" id="PS50995">
    <property type="entry name" value="HTH_MARR_2"/>
    <property type="match status" value="1"/>
</dbReference>
<dbReference type="Gene3D" id="1.10.10.10">
    <property type="entry name" value="Winged helix-like DNA-binding domain superfamily/Winged helix DNA-binding domain"/>
    <property type="match status" value="1"/>
</dbReference>
<dbReference type="InterPro" id="IPR036390">
    <property type="entry name" value="WH_DNA-bd_sf"/>
</dbReference>
<evidence type="ECO:0000256" key="1">
    <source>
        <dbReference type="ARBA" id="ARBA00023015"/>
    </source>
</evidence>
<keyword evidence="6" id="KW-1185">Reference proteome</keyword>
<dbReference type="Pfam" id="PF12802">
    <property type="entry name" value="MarR_2"/>
    <property type="match status" value="1"/>
</dbReference>
<keyword evidence="2" id="KW-0238">DNA-binding</keyword>
<dbReference type="RefSeq" id="WP_357974387.1">
    <property type="nucleotide sequence ID" value="NZ_JBFAIH010000002.1"/>
</dbReference>
<organism evidence="5 6">
    <name type="scientific">Nocardia fusca</name>
    <dbReference type="NCBI Taxonomy" id="941183"/>
    <lineage>
        <taxon>Bacteria</taxon>
        <taxon>Bacillati</taxon>
        <taxon>Actinomycetota</taxon>
        <taxon>Actinomycetes</taxon>
        <taxon>Mycobacteriales</taxon>
        <taxon>Nocardiaceae</taxon>
        <taxon>Nocardia</taxon>
    </lineage>
</organism>
<name>A0ABV3F3L1_9NOCA</name>
<proteinExistence type="predicted"/>